<dbReference type="InterPro" id="IPR037045">
    <property type="entry name" value="S8pro/Inhibitor_I9_sf"/>
</dbReference>
<protein>
    <recommendedName>
        <fullName evidence="3">Inhibitor I9 domain-containing protein</fullName>
    </recommendedName>
</protein>
<evidence type="ECO:0000313" key="1">
    <source>
        <dbReference type="EMBL" id="KAB8297790.1"/>
    </source>
</evidence>
<sequence length="78" mass="8624">MPQYIITVGEDSTKSKAPEKYEAAVKDIKEKGGSVADEFDWGFIVNFPDDSISVSSIMENKTYETIEDGNGKVTTQNK</sequence>
<comment type="caution">
    <text evidence="1">The sequence shown here is derived from an EMBL/GenBank/DDBJ whole genome shotgun (WGS) entry which is preliminary data.</text>
</comment>
<evidence type="ECO:0008006" key="3">
    <source>
        <dbReference type="Google" id="ProtNLM"/>
    </source>
</evidence>
<proteinExistence type="predicted"/>
<evidence type="ECO:0000313" key="2">
    <source>
        <dbReference type="Proteomes" id="UP000326757"/>
    </source>
</evidence>
<dbReference type="Proteomes" id="UP000326757">
    <property type="component" value="Unassembled WGS sequence"/>
</dbReference>
<reference evidence="1 2" key="1">
    <citation type="submission" date="2019-06" db="EMBL/GenBank/DDBJ databases">
        <title>Genome Sequence of the Brown Rot Fungal Pathogen Monilinia laxa.</title>
        <authorList>
            <person name="De Miccolis Angelini R.M."/>
            <person name="Landi L."/>
            <person name="Abate D."/>
            <person name="Pollastro S."/>
            <person name="Romanazzi G."/>
            <person name="Faretra F."/>
        </authorList>
    </citation>
    <scope>NUCLEOTIDE SEQUENCE [LARGE SCALE GENOMIC DNA]</scope>
    <source>
        <strain evidence="1 2">Mlax316</strain>
    </source>
</reference>
<keyword evidence="2" id="KW-1185">Reference proteome</keyword>
<gene>
    <name evidence="1" type="ORF">EYC80_001589</name>
</gene>
<name>A0A5N6K5I4_MONLA</name>
<accession>A0A5N6K5I4</accession>
<dbReference type="Gene3D" id="3.30.70.80">
    <property type="entry name" value="Peptidase S8 propeptide/proteinase inhibitor I9"/>
    <property type="match status" value="1"/>
</dbReference>
<dbReference type="OrthoDB" id="3467115at2759"/>
<dbReference type="EMBL" id="VIGI01000007">
    <property type="protein sequence ID" value="KAB8297790.1"/>
    <property type="molecule type" value="Genomic_DNA"/>
</dbReference>
<organism evidence="1 2">
    <name type="scientific">Monilinia laxa</name>
    <name type="common">Brown rot fungus</name>
    <name type="synonym">Sclerotinia laxa</name>
    <dbReference type="NCBI Taxonomy" id="61186"/>
    <lineage>
        <taxon>Eukaryota</taxon>
        <taxon>Fungi</taxon>
        <taxon>Dikarya</taxon>
        <taxon>Ascomycota</taxon>
        <taxon>Pezizomycotina</taxon>
        <taxon>Leotiomycetes</taxon>
        <taxon>Helotiales</taxon>
        <taxon>Sclerotiniaceae</taxon>
        <taxon>Monilinia</taxon>
    </lineage>
</organism>
<dbReference type="AlphaFoldDB" id="A0A5N6K5I4"/>